<accession>A0A381UW50</accession>
<dbReference type="Gene3D" id="3.40.1160.10">
    <property type="entry name" value="Acetylglutamate kinase-like"/>
    <property type="match status" value="1"/>
</dbReference>
<keyword evidence="6" id="KW-0067">ATP-binding</keyword>
<name>A0A381UW50_9ZZZZ</name>
<evidence type="ECO:0000256" key="3">
    <source>
        <dbReference type="ARBA" id="ARBA00022679"/>
    </source>
</evidence>
<dbReference type="PANTHER" id="PTHR23342:SF0">
    <property type="entry name" value="N-ACETYLGLUTAMATE SYNTHASE, MITOCHONDRIAL"/>
    <property type="match status" value="1"/>
</dbReference>
<dbReference type="PRINTS" id="PR00474">
    <property type="entry name" value="GLU5KINASE"/>
</dbReference>
<dbReference type="AlphaFoldDB" id="A0A381UW50"/>
<dbReference type="NCBIfam" id="TIGR00761">
    <property type="entry name" value="argB"/>
    <property type="match status" value="1"/>
</dbReference>
<dbReference type="GO" id="GO:0006526">
    <property type="term" value="P:L-arginine biosynthetic process"/>
    <property type="evidence" value="ECO:0007669"/>
    <property type="project" value="UniProtKB-KW"/>
</dbReference>
<dbReference type="SUPFAM" id="SSF53633">
    <property type="entry name" value="Carbamate kinase-like"/>
    <property type="match status" value="1"/>
</dbReference>
<organism evidence="9">
    <name type="scientific">marine metagenome</name>
    <dbReference type="NCBI Taxonomy" id="408172"/>
    <lineage>
        <taxon>unclassified sequences</taxon>
        <taxon>metagenomes</taxon>
        <taxon>ecological metagenomes</taxon>
    </lineage>
</organism>
<dbReference type="InterPro" id="IPR037528">
    <property type="entry name" value="ArgB"/>
</dbReference>
<keyword evidence="5" id="KW-0418">Kinase</keyword>
<keyword evidence="2" id="KW-0028">Amino-acid biosynthesis</keyword>
<dbReference type="GO" id="GO:0005737">
    <property type="term" value="C:cytoplasm"/>
    <property type="evidence" value="ECO:0007669"/>
    <property type="project" value="InterPro"/>
</dbReference>
<dbReference type="InterPro" id="IPR004662">
    <property type="entry name" value="AcgluKinase_fam"/>
</dbReference>
<dbReference type="PIRSF" id="PIRSF000728">
    <property type="entry name" value="NAGK"/>
    <property type="match status" value="1"/>
</dbReference>
<proteinExistence type="inferred from homology"/>
<dbReference type="EMBL" id="UINC01007056">
    <property type="protein sequence ID" value="SVA31173.1"/>
    <property type="molecule type" value="Genomic_DNA"/>
</dbReference>
<dbReference type="GO" id="GO:0005524">
    <property type="term" value="F:ATP binding"/>
    <property type="evidence" value="ECO:0007669"/>
    <property type="project" value="UniProtKB-KW"/>
</dbReference>
<comment type="pathway">
    <text evidence="7">Amino-acid biosynthesis.</text>
</comment>
<evidence type="ECO:0000256" key="1">
    <source>
        <dbReference type="ARBA" id="ARBA00022571"/>
    </source>
</evidence>
<sequence>MNKANGPIVIKIGGSTLGDHDTTLKDLANLQKEGYPIVIVHGGGKVISQWMERQGVLPRFVRGNRVTDSQGLDIVTAVLTGLINKQLVASLLSLNAKVIGISGVDGGILKCKLSKTPELGLVGEVISVDPMALETLMSKGFMPLMAPIGFHSIDDSKLSGSLLNINGDSVTGDVARSLNASRLIFLTDVAGIMDNSGRLIPRLSKRQARMLIESGVVKGGMIPKLEACLKASQSLSHANIIDGRAQGALRQCIEGTTLGTRIELN</sequence>
<evidence type="ECO:0000256" key="4">
    <source>
        <dbReference type="ARBA" id="ARBA00022741"/>
    </source>
</evidence>
<evidence type="ECO:0000313" key="9">
    <source>
        <dbReference type="EMBL" id="SVA31173.1"/>
    </source>
</evidence>
<dbReference type="InterPro" id="IPR001048">
    <property type="entry name" value="Asp/Glu/Uridylate_kinase"/>
</dbReference>
<keyword evidence="4" id="KW-0547">Nucleotide-binding</keyword>
<evidence type="ECO:0000259" key="8">
    <source>
        <dbReference type="Pfam" id="PF00696"/>
    </source>
</evidence>
<dbReference type="GO" id="GO:0003991">
    <property type="term" value="F:acetylglutamate kinase activity"/>
    <property type="evidence" value="ECO:0007669"/>
    <property type="project" value="InterPro"/>
</dbReference>
<protein>
    <recommendedName>
        <fullName evidence="8">Aspartate/glutamate/uridylate kinase domain-containing protein</fullName>
    </recommendedName>
</protein>
<dbReference type="InterPro" id="IPR001057">
    <property type="entry name" value="Glu/AcGlu_kinase"/>
</dbReference>
<dbReference type="HAMAP" id="MF_00082">
    <property type="entry name" value="ArgB"/>
    <property type="match status" value="1"/>
</dbReference>
<evidence type="ECO:0000256" key="2">
    <source>
        <dbReference type="ARBA" id="ARBA00022605"/>
    </source>
</evidence>
<evidence type="ECO:0000256" key="7">
    <source>
        <dbReference type="ARBA" id="ARBA00029440"/>
    </source>
</evidence>
<keyword evidence="1" id="KW-0055">Arginine biosynthesis</keyword>
<gene>
    <name evidence="9" type="ORF">METZ01_LOCUS84027</name>
</gene>
<feature type="domain" description="Aspartate/glutamate/uridylate kinase" evidence="8">
    <location>
        <begin position="8"/>
        <end position="234"/>
    </location>
</feature>
<dbReference type="PANTHER" id="PTHR23342">
    <property type="entry name" value="N-ACETYLGLUTAMATE SYNTHASE"/>
    <property type="match status" value="1"/>
</dbReference>
<keyword evidence="3" id="KW-0808">Transferase</keyword>
<evidence type="ECO:0000256" key="6">
    <source>
        <dbReference type="ARBA" id="ARBA00022840"/>
    </source>
</evidence>
<dbReference type="Pfam" id="PF00696">
    <property type="entry name" value="AA_kinase"/>
    <property type="match status" value="1"/>
</dbReference>
<dbReference type="InterPro" id="IPR036393">
    <property type="entry name" value="AceGlu_kinase-like_sf"/>
</dbReference>
<dbReference type="CDD" id="cd04238">
    <property type="entry name" value="AAK_NAGK-like"/>
    <property type="match status" value="1"/>
</dbReference>
<evidence type="ECO:0000256" key="5">
    <source>
        <dbReference type="ARBA" id="ARBA00022777"/>
    </source>
</evidence>
<reference evidence="9" key="1">
    <citation type="submission" date="2018-05" db="EMBL/GenBank/DDBJ databases">
        <authorList>
            <person name="Lanie J.A."/>
            <person name="Ng W.-L."/>
            <person name="Kazmierczak K.M."/>
            <person name="Andrzejewski T.M."/>
            <person name="Davidsen T.M."/>
            <person name="Wayne K.J."/>
            <person name="Tettelin H."/>
            <person name="Glass J.I."/>
            <person name="Rusch D."/>
            <person name="Podicherti R."/>
            <person name="Tsui H.-C.T."/>
            <person name="Winkler M.E."/>
        </authorList>
    </citation>
    <scope>NUCLEOTIDE SEQUENCE</scope>
</reference>